<dbReference type="OrthoDB" id="9792800at2"/>
<dbReference type="Pfam" id="PF12476">
    <property type="entry name" value="DUF3696"/>
    <property type="match status" value="1"/>
</dbReference>
<keyword evidence="4" id="KW-1185">Reference proteome</keyword>
<protein>
    <recommendedName>
        <fullName evidence="5">DUF3696 domain-containing protein</fullName>
    </recommendedName>
</protein>
<dbReference type="SUPFAM" id="SSF52540">
    <property type="entry name" value="P-loop containing nucleoside triphosphate hydrolases"/>
    <property type="match status" value="1"/>
</dbReference>
<dbReference type="Gene3D" id="3.40.50.300">
    <property type="entry name" value="P-loop containing nucleotide triphosphate hydrolases"/>
    <property type="match status" value="1"/>
</dbReference>
<proteinExistence type="predicted"/>
<dbReference type="PIRSF" id="PIRSF034888">
    <property type="entry name" value="P-loop_UCP034888"/>
    <property type="match status" value="1"/>
</dbReference>
<evidence type="ECO:0000313" key="3">
    <source>
        <dbReference type="EMBL" id="PXY40674.1"/>
    </source>
</evidence>
<dbReference type="Pfam" id="PF13175">
    <property type="entry name" value="AAA_15"/>
    <property type="match status" value="1"/>
</dbReference>
<dbReference type="PANTHER" id="PTHR43581:SF2">
    <property type="entry name" value="EXCINUCLEASE ATPASE SUBUNIT"/>
    <property type="match status" value="1"/>
</dbReference>
<dbReference type="InterPro" id="IPR014592">
    <property type="entry name" value="P-loop_UCP034888"/>
</dbReference>
<gene>
    <name evidence="3" type="ORF">DMB65_10580</name>
</gene>
<comment type="caution">
    <text evidence="3">The sequence shown here is derived from an EMBL/GenBank/DDBJ whole genome shotgun (WGS) entry which is preliminary data.</text>
</comment>
<dbReference type="InterPro" id="IPR041685">
    <property type="entry name" value="AAA_GajA/Old/RecF-like"/>
</dbReference>
<dbReference type="AlphaFoldDB" id="A0A2V4C390"/>
<dbReference type="EMBL" id="QJHK01000008">
    <property type="protein sequence ID" value="PXY40674.1"/>
    <property type="molecule type" value="Genomic_DNA"/>
</dbReference>
<evidence type="ECO:0000259" key="2">
    <source>
        <dbReference type="Pfam" id="PF13175"/>
    </source>
</evidence>
<dbReference type="InterPro" id="IPR022532">
    <property type="entry name" value="DUF3696"/>
</dbReference>
<feature type="domain" description="Endonuclease GajA/Old nuclease/RecF-like AAA" evidence="2">
    <location>
        <begin position="1"/>
        <end position="333"/>
    </location>
</feature>
<dbReference type="PANTHER" id="PTHR43581">
    <property type="entry name" value="ATP/GTP PHOSPHATASE"/>
    <property type="match status" value="1"/>
</dbReference>
<name>A0A2V4C390_9FLAO</name>
<reference evidence="3 4" key="1">
    <citation type="submission" date="2018-05" db="EMBL/GenBank/DDBJ databases">
        <title>Flavobacterium sp. strain IMCC34759, incomplete genome.</title>
        <authorList>
            <person name="Joung Y."/>
            <person name="Cho J."/>
        </authorList>
    </citation>
    <scope>NUCLEOTIDE SEQUENCE [LARGE SCALE GENOMIC DNA]</scope>
    <source>
        <strain evidence="3 4">IMCC34759</strain>
    </source>
</reference>
<dbReference type="Proteomes" id="UP000247903">
    <property type="component" value="Unassembled WGS sequence"/>
</dbReference>
<organism evidence="3 4">
    <name type="scientific">Flavobacterium cheongpyeongense</name>
    <dbReference type="NCBI Taxonomy" id="2212651"/>
    <lineage>
        <taxon>Bacteria</taxon>
        <taxon>Pseudomonadati</taxon>
        <taxon>Bacteroidota</taxon>
        <taxon>Flavobacteriia</taxon>
        <taxon>Flavobacteriales</taxon>
        <taxon>Flavobacteriaceae</taxon>
        <taxon>Flavobacterium</taxon>
    </lineage>
</organism>
<accession>A0A2V4C390</accession>
<dbReference type="InterPro" id="IPR051396">
    <property type="entry name" value="Bact_Antivir_Def_Nuclease"/>
</dbReference>
<feature type="domain" description="DUF3696" evidence="1">
    <location>
        <begin position="350"/>
        <end position="395"/>
    </location>
</feature>
<dbReference type="InterPro" id="IPR027417">
    <property type="entry name" value="P-loop_NTPase"/>
</dbReference>
<evidence type="ECO:0000313" key="4">
    <source>
        <dbReference type="Proteomes" id="UP000247903"/>
    </source>
</evidence>
<evidence type="ECO:0000259" key="1">
    <source>
        <dbReference type="Pfam" id="PF12476"/>
    </source>
</evidence>
<evidence type="ECO:0008006" key="5">
    <source>
        <dbReference type="Google" id="ProtNLM"/>
    </source>
</evidence>
<sequence>MINKISFKNYKLFKEEQTLELKPITILIGKNNSGKSAVAKLPTLISGSLSGEFDEPVRWENEGIELGTEIRDLIYEKSASGDLIFRIDNNTKFLKFSLTLIKEENDTFSSMISYWNYNDELELKFNFSKRIYEDVKSSIELDCIFKGILLIEIINNLDINIPKLDDFNFNFDYIGAYRIIPDNKGYEKPKDKIIEKVGIRGEQSYSILVNDFLNDDKLLLSKITNWYKNNFEGWGINIDSSDSKRNLYYFDLERKIPRKTSVSLKFVGQGMGQILPLVTRAFMNVEKPMLTIIEEPELHLHPSAHGHLAELFVSSLENNNKNYLIETHSENFILRLRRLIAEGKYAFFTEEKIKIYYINYDEQNNESVLEEVFVDRNGNVKNWPKKIFSESLDELIAIKNAQKQS</sequence>
<dbReference type="RefSeq" id="WP_110306623.1">
    <property type="nucleotide sequence ID" value="NZ_QJHK01000008.1"/>
</dbReference>